<name>A0AAE1GRM1_9NEOP</name>
<dbReference type="AlphaFoldDB" id="A0AAE1GRM1"/>
<comment type="caution">
    <text evidence="5">The sequence shown here is derived from an EMBL/GenBank/DDBJ whole genome shotgun (WGS) entry which is preliminary data.</text>
</comment>
<gene>
    <name evidence="5" type="ORF">KUF71_018360</name>
</gene>
<feature type="domain" description="Carboxylesterase type B" evidence="4">
    <location>
        <begin position="99"/>
        <end position="682"/>
    </location>
</feature>
<feature type="region of interest" description="Disordered" evidence="3">
    <location>
        <begin position="728"/>
        <end position="747"/>
    </location>
</feature>
<keyword evidence="2" id="KW-0325">Glycoprotein</keyword>
<evidence type="ECO:0000256" key="2">
    <source>
        <dbReference type="ARBA" id="ARBA00023180"/>
    </source>
</evidence>
<dbReference type="Pfam" id="PF00135">
    <property type="entry name" value="COesterase"/>
    <property type="match status" value="1"/>
</dbReference>
<accession>A0AAE1GRM1</accession>
<evidence type="ECO:0000256" key="3">
    <source>
        <dbReference type="SAM" id="MobiDB-lite"/>
    </source>
</evidence>
<reference evidence="5" key="2">
    <citation type="journal article" date="2023" name="BMC Genomics">
        <title>Pest status, molecular evolution, and epigenetic factors derived from the genome assembly of Frankliniella fusca, a thysanopteran phytovirus vector.</title>
        <authorList>
            <person name="Catto M.A."/>
            <person name="Labadie P.E."/>
            <person name="Jacobson A.L."/>
            <person name="Kennedy G.G."/>
            <person name="Srinivasan R."/>
            <person name="Hunt B.G."/>
        </authorList>
    </citation>
    <scope>NUCLEOTIDE SEQUENCE</scope>
    <source>
        <strain evidence="5">PL_HMW_Pooled</strain>
    </source>
</reference>
<evidence type="ECO:0000313" key="5">
    <source>
        <dbReference type="EMBL" id="KAK3907724.1"/>
    </source>
</evidence>
<dbReference type="Proteomes" id="UP001219518">
    <property type="component" value="Unassembled WGS sequence"/>
</dbReference>
<dbReference type="SUPFAM" id="SSF53474">
    <property type="entry name" value="alpha/beta-Hydrolases"/>
    <property type="match status" value="1"/>
</dbReference>
<protein>
    <submittedName>
        <fullName evidence="5">Carboxylesterase 4A</fullName>
    </submittedName>
</protein>
<sequence length="747" mass="78690">MVFGITLQDRSSSRGPRGAAGAAVATKAPLSALPALLLADMNKFAGVLAAVAAVLAVLQEPAAAHNHHRVRRIVGGRAAAPPPTDDPVVFVYKEDHDARVYGTRERPGGFYVYRGIRYAEPPVGLYRFQRPRPLRLEGVVNATLAGAPCIQPHPEDPLKTIGSEDCLFLNIYSAELPDGTSEGLPVIVWIHGGGFRRGSANQYGTGHLVDKKVVVVTLQYRLGSMGYMSTSSQQLPGNVAMFDMALAMNWIKEYISFFGGNPKNINTMGQGTGASSAMMMGLSPMTQDNVKGIVAMSGSALSPNAVDQDPIDATDELAVQLGCPTKPHLAMVRCMQEAPADQIVFADETLQTFRLASQGFVGGLGGLLTPSPVVEGKEDTRFLPSFLPEQPAETLEKGNFPNISLLTGVCKDETGRAIKGGFNRELQSKLQAVPDFLNKILLKDLAGRASGVVKNVQNLFGGLASSPLFQQAEKAVGPVTKIVEVSVLHLPTGWATLTLPTPGYDVTTSRISQATTDALFNLPMFRASQLWSKKGGKAVVYSFEHTSPRAAAAGRTFLGGLPLMQAANDAPAALNETFHGDDLAFVFDARPLEGQRDPTRGQVSLSEPEDMKVRDIFTNLIADFAHNGQEGRSKDEKKPGFPLPLPSFGSLGGGGKEENNFLVIDQNPRVGKNFRGCQMAVWSGLSGAQLPTESCADILKNAVGAVAGTAGKIAGGLTGGILGGGKPGAGGGKQGGGRPLGPGGLFG</sequence>
<dbReference type="PANTHER" id="PTHR43903">
    <property type="entry name" value="NEUROLIGIN"/>
    <property type="match status" value="1"/>
</dbReference>
<dbReference type="InterPro" id="IPR051093">
    <property type="entry name" value="Neuroligin/BSAL"/>
</dbReference>
<keyword evidence="6" id="KW-1185">Reference proteome</keyword>
<evidence type="ECO:0000259" key="4">
    <source>
        <dbReference type="Pfam" id="PF00135"/>
    </source>
</evidence>
<evidence type="ECO:0000256" key="1">
    <source>
        <dbReference type="ARBA" id="ARBA00005964"/>
    </source>
</evidence>
<evidence type="ECO:0000313" key="6">
    <source>
        <dbReference type="Proteomes" id="UP001219518"/>
    </source>
</evidence>
<proteinExistence type="inferred from homology"/>
<dbReference type="InterPro" id="IPR029058">
    <property type="entry name" value="AB_hydrolase_fold"/>
</dbReference>
<organism evidence="5 6">
    <name type="scientific">Frankliniella fusca</name>
    <dbReference type="NCBI Taxonomy" id="407009"/>
    <lineage>
        <taxon>Eukaryota</taxon>
        <taxon>Metazoa</taxon>
        <taxon>Ecdysozoa</taxon>
        <taxon>Arthropoda</taxon>
        <taxon>Hexapoda</taxon>
        <taxon>Insecta</taxon>
        <taxon>Pterygota</taxon>
        <taxon>Neoptera</taxon>
        <taxon>Paraneoptera</taxon>
        <taxon>Thysanoptera</taxon>
        <taxon>Terebrantia</taxon>
        <taxon>Thripoidea</taxon>
        <taxon>Thripidae</taxon>
        <taxon>Frankliniella</taxon>
    </lineage>
</organism>
<comment type="similarity">
    <text evidence="1">Belongs to the type-B carboxylesterase/lipase family.</text>
</comment>
<dbReference type="InterPro" id="IPR002018">
    <property type="entry name" value="CarbesteraseB"/>
</dbReference>
<dbReference type="EMBL" id="JAHWGI010000014">
    <property type="protein sequence ID" value="KAK3907724.1"/>
    <property type="molecule type" value="Genomic_DNA"/>
</dbReference>
<dbReference type="Gene3D" id="3.40.50.1820">
    <property type="entry name" value="alpha/beta hydrolase"/>
    <property type="match status" value="1"/>
</dbReference>
<reference evidence="5" key="1">
    <citation type="submission" date="2021-07" db="EMBL/GenBank/DDBJ databases">
        <authorList>
            <person name="Catto M.A."/>
            <person name="Jacobson A."/>
            <person name="Kennedy G."/>
            <person name="Labadie P."/>
            <person name="Hunt B.G."/>
            <person name="Srinivasan R."/>
        </authorList>
    </citation>
    <scope>NUCLEOTIDE SEQUENCE</scope>
    <source>
        <strain evidence="5">PL_HMW_Pooled</strain>
        <tissue evidence="5">Head</tissue>
    </source>
</reference>